<evidence type="ECO:0000256" key="8">
    <source>
        <dbReference type="ARBA" id="ARBA00023012"/>
    </source>
</evidence>
<proteinExistence type="predicted"/>
<keyword evidence="5" id="KW-0547">Nucleotide-binding</keyword>
<evidence type="ECO:0000259" key="12">
    <source>
        <dbReference type="PROSITE" id="PS01124"/>
    </source>
</evidence>
<name>A0A5N5IQX2_9FLAO</name>
<keyword evidence="9" id="KW-0805">Transcription regulation</keyword>
<dbReference type="Gene3D" id="3.40.50.2300">
    <property type="match status" value="1"/>
</dbReference>
<dbReference type="InterPro" id="IPR005467">
    <property type="entry name" value="His_kinase_dom"/>
</dbReference>
<dbReference type="PROSITE" id="PS50109">
    <property type="entry name" value="HIS_KIN"/>
    <property type="match status" value="1"/>
</dbReference>
<dbReference type="InterPro" id="IPR009057">
    <property type="entry name" value="Homeodomain-like_sf"/>
</dbReference>
<evidence type="ECO:0000259" key="13">
    <source>
        <dbReference type="PROSITE" id="PS50109"/>
    </source>
</evidence>
<dbReference type="Gene3D" id="1.10.10.60">
    <property type="entry name" value="Homeodomain-like"/>
    <property type="match status" value="1"/>
</dbReference>
<dbReference type="InterPro" id="IPR004358">
    <property type="entry name" value="Sig_transdc_His_kin-like_C"/>
</dbReference>
<dbReference type="PANTHER" id="PTHR43547">
    <property type="entry name" value="TWO-COMPONENT HISTIDINE KINASE"/>
    <property type="match status" value="1"/>
</dbReference>
<dbReference type="InterPro" id="IPR011123">
    <property type="entry name" value="Y_Y_Y"/>
</dbReference>
<dbReference type="PROSITE" id="PS01124">
    <property type="entry name" value="HTH_ARAC_FAMILY_2"/>
    <property type="match status" value="1"/>
</dbReference>
<dbReference type="GO" id="GO:0000155">
    <property type="term" value="F:phosphorelay sensor kinase activity"/>
    <property type="evidence" value="ECO:0007669"/>
    <property type="project" value="InterPro"/>
</dbReference>
<dbReference type="InterPro" id="IPR018060">
    <property type="entry name" value="HTH_AraC"/>
</dbReference>
<dbReference type="Gene3D" id="2.60.40.10">
    <property type="entry name" value="Immunoglobulins"/>
    <property type="match status" value="1"/>
</dbReference>
<dbReference type="Pfam" id="PF00072">
    <property type="entry name" value="Response_reg"/>
    <property type="match status" value="1"/>
</dbReference>
<dbReference type="GO" id="GO:0005524">
    <property type="term" value="F:ATP binding"/>
    <property type="evidence" value="ECO:0007669"/>
    <property type="project" value="UniProtKB-KW"/>
</dbReference>
<dbReference type="Gene3D" id="1.10.287.130">
    <property type="match status" value="1"/>
</dbReference>
<keyword evidence="6" id="KW-0418">Kinase</keyword>
<evidence type="ECO:0000313" key="15">
    <source>
        <dbReference type="EMBL" id="KAB5486091.1"/>
    </source>
</evidence>
<evidence type="ECO:0000256" key="9">
    <source>
        <dbReference type="ARBA" id="ARBA00023015"/>
    </source>
</evidence>
<dbReference type="InterPro" id="IPR011006">
    <property type="entry name" value="CheY-like_superfamily"/>
</dbReference>
<dbReference type="Gene3D" id="2.130.10.10">
    <property type="entry name" value="YVTN repeat-like/Quinoprotein amine dehydrogenase"/>
    <property type="match status" value="2"/>
</dbReference>
<dbReference type="GO" id="GO:0003700">
    <property type="term" value="F:DNA-binding transcription factor activity"/>
    <property type="evidence" value="ECO:0007669"/>
    <property type="project" value="InterPro"/>
</dbReference>
<feature type="modified residue" description="4-aspartylphosphate" evidence="11">
    <location>
        <position position="1149"/>
    </location>
</feature>
<dbReference type="Proteomes" id="UP000319204">
    <property type="component" value="Unassembled WGS sequence"/>
</dbReference>
<feature type="domain" description="HTH araC/xylS-type" evidence="12">
    <location>
        <begin position="1248"/>
        <end position="1347"/>
    </location>
</feature>
<keyword evidence="7" id="KW-0067">ATP-binding</keyword>
<evidence type="ECO:0000256" key="2">
    <source>
        <dbReference type="ARBA" id="ARBA00012438"/>
    </source>
</evidence>
<dbReference type="FunFam" id="3.30.565.10:FF:000037">
    <property type="entry name" value="Hybrid sensor histidine kinase/response regulator"/>
    <property type="match status" value="1"/>
</dbReference>
<dbReference type="InterPro" id="IPR036890">
    <property type="entry name" value="HATPase_C_sf"/>
</dbReference>
<dbReference type="RefSeq" id="WP_151891146.1">
    <property type="nucleotide sequence ID" value="NZ_VNIK02000010.1"/>
</dbReference>
<evidence type="ECO:0000256" key="11">
    <source>
        <dbReference type="PROSITE-ProRule" id="PRU00169"/>
    </source>
</evidence>
<keyword evidence="10" id="KW-0804">Transcription</keyword>
<dbReference type="PROSITE" id="PS50110">
    <property type="entry name" value="RESPONSE_REGULATORY"/>
    <property type="match status" value="1"/>
</dbReference>
<dbReference type="PANTHER" id="PTHR43547:SF2">
    <property type="entry name" value="HYBRID SIGNAL TRANSDUCTION HISTIDINE KINASE C"/>
    <property type="match status" value="1"/>
</dbReference>
<dbReference type="Pfam" id="PF12833">
    <property type="entry name" value="HTH_18"/>
    <property type="match status" value="1"/>
</dbReference>
<dbReference type="EC" id="2.7.13.3" evidence="2"/>
<protein>
    <recommendedName>
        <fullName evidence="2">histidine kinase</fullName>
        <ecNumber evidence="2">2.7.13.3</ecNumber>
    </recommendedName>
</protein>
<dbReference type="GO" id="GO:0043565">
    <property type="term" value="F:sequence-specific DNA binding"/>
    <property type="evidence" value="ECO:0007669"/>
    <property type="project" value="InterPro"/>
</dbReference>
<dbReference type="InterPro" id="IPR015943">
    <property type="entry name" value="WD40/YVTN_repeat-like_dom_sf"/>
</dbReference>
<dbReference type="InterPro" id="IPR036097">
    <property type="entry name" value="HisK_dim/P_sf"/>
</dbReference>
<dbReference type="OrthoDB" id="358279at2"/>
<dbReference type="InterPro" id="IPR001789">
    <property type="entry name" value="Sig_transdc_resp-reg_receiver"/>
</dbReference>
<dbReference type="SUPFAM" id="SSF47384">
    <property type="entry name" value="Homodimeric domain of signal transducing histidine kinase"/>
    <property type="match status" value="1"/>
</dbReference>
<evidence type="ECO:0000256" key="7">
    <source>
        <dbReference type="ARBA" id="ARBA00022840"/>
    </source>
</evidence>
<dbReference type="SMART" id="SM00448">
    <property type="entry name" value="REC"/>
    <property type="match status" value="1"/>
</dbReference>
<comment type="caution">
    <text evidence="15">The sequence shown here is derived from an EMBL/GenBank/DDBJ whole genome shotgun (WGS) entry which is preliminary data.</text>
</comment>
<sequence length="1370" mass="156430">MSLESMSIFTKHKILYAFFWLSFCSYAQKHINFAPLTPVVNNKPVFVSKTIQDKWGNIWMLCSDGILVYDGYNYKPLTNSTIFKKDGERARDMITDDKRDIYIISSLGSLMKFDAASGMFEVLNDLFNDQKLKTIYHEGQSIWMATTNGKIYRSSNSKIDSVAQIFNNNFPVTNINSLAYVAPNNLFVGTENGKIFHYDLSSKNYTELIGRYTDYPGRIILTTDKNKRLWIGTEAHGIFVYDTTTQEFIQDTLFSGERPDVKKELFLTLFNDSDGFIWGGTDGGGLYKINPVTGIIDLFYKQDGNEFSLGSNTILHINEDNHKNLWICTNYGKLSILPNVDNNIHYHEGSANHIPQKILSIYKSSKNILWIGTDGSGLTKVNINSTGITKETTYFNDSEVGRGHYIQSITEDLNGNIWIATYLNGLWFHDTQKNTLKKIEVTNIRNQKATDVRTLFRDSKGRIWVCSNISINVYSAEQELLASFENNHHGLNGLIAEAMAEDQDGTIWIGIYNGGFFRFNEKPQKLSESSFSLVSYQNNTTLEGIFSVKFIAVGEPGVLWLLDKNGTFLKYNSQTNEYTTFEDIQAFKDVNLAAIAKQDDHNLWFSSNNGIFHLNTKTKKTIAYHSSDGLQSNIFLSRSTFKDSDGMLYFGGNYGLNYFDPTEISKKERVPELFINSIEILNQPMEQLIPTYGSLSAYNLETLNLKSGQSSFSFRFSAIDNVLDPKYTYAYRLKGFNDEWIVSGQERLATYTNIPNGNYIFEVKAGTSKGLWNIAPKSIAVRIAPPFWKTPFAYILYAILIGFVLYALRRWYLLKNKLLVEKLIHKKENELYDLKMNFFTKMSHEIQTPITLILGPLEDMLKQSEENGNLLLNQRLKIIEKNGKRISKIARELTLMRNKEINALKLLTTRNNLYDHIQDISLSFKEMARKKRIDFAINCPQNLQSAWYDKEKIEHVIYNLLSNAFKFTPKEGNVQLNVIPIDSKKQIKLSVSDTGSGIPKDELELIFDLFYQSKTNKKKKGSGIGLALTKELVDLHRGTMEVESSAVEGTIFTFTLPITKDAYEESEIIMTDEPDETIPQDIEQLQVTQFKAGTKDISKKTILIVEDNYELQSFLKELLAGEYNIILADNGGEGFHYAKSNFPDLILSDIMMPKMDGLEMCALLQQDDLTKHIPVIILTAKNSTQSKLSGLKSGAIEYINKPFNTAELLLKIKNIISSKEHIISKYRKEVISSPEIVGDKTQDEIFLENMTSIINAKLNDDDFKIEDLAESLNMSYSSLYRKCQALTGKNPVDYIRLIRLKRAAVLIAKYGYNISETAFIVGFKDPKYFSKCFKKQYYKSPKEFEREARKMGVDDYLKEHDLDHSRFNLT</sequence>
<dbReference type="SUPFAM" id="SSF46689">
    <property type="entry name" value="Homeodomain-like"/>
    <property type="match status" value="1"/>
</dbReference>
<keyword evidence="16" id="KW-1185">Reference proteome</keyword>
<dbReference type="PRINTS" id="PR00344">
    <property type="entry name" value="BCTRLSENSOR"/>
</dbReference>
<evidence type="ECO:0000313" key="16">
    <source>
        <dbReference type="Proteomes" id="UP000319204"/>
    </source>
</evidence>
<evidence type="ECO:0000256" key="1">
    <source>
        <dbReference type="ARBA" id="ARBA00000085"/>
    </source>
</evidence>
<dbReference type="SUPFAM" id="SSF52172">
    <property type="entry name" value="CheY-like"/>
    <property type="match status" value="1"/>
</dbReference>
<evidence type="ECO:0000256" key="10">
    <source>
        <dbReference type="ARBA" id="ARBA00023163"/>
    </source>
</evidence>
<dbReference type="Pfam" id="PF02518">
    <property type="entry name" value="HATPase_c"/>
    <property type="match status" value="1"/>
</dbReference>
<dbReference type="InterPro" id="IPR003594">
    <property type="entry name" value="HATPase_dom"/>
</dbReference>
<dbReference type="Gene3D" id="3.30.565.10">
    <property type="entry name" value="Histidine kinase-like ATPase, C-terminal domain"/>
    <property type="match status" value="1"/>
</dbReference>
<dbReference type="Pfam" id="PF07495">
    <property type="entry name" value="Y_Y_Y"/>
    <property type="match status" value="1"/>
</dbReference>
<dbReference type="CDD" id="cd00082">
    <property type="entry name" value="HisKA"/>
    <property type="match status" value="1"/>
</dbReference>
<evidence type="ECO:0000256" key="4">
    <source>
        <dbReference type="ARBA" id="ARBA00022679"/>
    </source>
</evidence>
<dbReference type="InterPro" id="IPR011047">
    <property type="entry name" value="Quinoprotein_ADH-like_sf"/>
</dbReference>
<keyword evidence="3 11" id="KW-0597">Phosphoprotein</keyword>
<feature type="domain" description="Histidine kinase" evidence="13">
    <location>
        <begin position="841"/>
        <end position="1060"/>
    </location>
</feature>
<feature type="domain" description="Response regulatory" evidence="14">
    <location>
        <begin position="1101"/>
        <end position="1216"/>
    </location>
</feature>
<dbReference type="SUPFAM" id="SSF55874">
    <property type="entry name" value="ATPase domain of HSP90 chaperone/DNA topoisomerase II/histidine kinase"/>
    <property type="match status" value="1"/>
</dbReference>
<accession>A0A5N5IQX2</accession>
<dbReference type="EMBL" id="VNIK02000010">
    <property type="protein sequence ID" value="KAB5486091.1"/>
    <property type="molecule type" value="Genomic_DNA"/>
</dbReference>
<reference evidence="15" key="1">
    <citation type="submission" date="2019-10" db="EMBL/GenBank/DDBJ databases">
        <title>Muricauda hadale sp. nov., a piezophilic bacterium isolated from hadopelagic water of the Mariana Trench.</title>
        <authorList>
            <person name="Wei Y."/>
        </authorList>
    </citation>
    <scope>NUCLEOTIDE SEQUENCE [LARGE SCALE GENOMIC DNA]</scope>
    <source>
        <strain evidence="15">MT-229</strain>
    </source>
</reference>
<evidence type="ECO:0000256" key="3">
    <source>
        <dbReference type="ARBA" id="ARBA00022553"/>
    </source>
</evidence>
<evidence type="ECO:0000256" key="5">
    <source>
        <dbReference type="ARBA" id="ARBA00022741"/>
    </source>
</evidence>
<dbReference type="InterPro" id="IPR003661">
    <property type="entry name" value="HisK_dim/P_dom"/>
</dbReference>
<comment type="catalytic activity">
    <reaction evidence="1">
        <text>ATP + protein L-histidine = ADP + protein N-phospho-L-histidine.</text>
        <dbReference type="EC" id="2.7.13.3"/>
    </reaction>
</comment>
<dbReference type="SUPFAM" id="SSF50998">
    <property type="entry name" value="Quinoprotein alcohol dehydrogenase-like"/>
    <property type="match status" value="1"/>
</dbReference>
<dbReference type="SMART" id="SM00387">
    <property type="entry name" value="HATPase_c"/>
    <property type="match status" value="1"/>
</dbReference>
<dbReference type="SUPFAM" id="SSF63829">
    <property type="entry name" value="Calcium-dependent phosphotriesterase"/>
    <property type="match status" value="2"/>
</dbReference>
<evidence type="ECO:0000259" key="14">
    <source>
        <dbReference type="PROSITE" id="PS50110"/>
    </source>
</evidence>
<gene>
    <name evidence="15" type="ORF">FOT42_013945</name>
</gene>
<dbReference type="SMART" id="SM00342">
    <property type="entry name" value="HTH_ARAC"/>
    <property type="match status" value="1"/>
</dbReference>
<evidence type="ECO:0000256" key="6">
    <source>
        <dbReference type="ARBA" id="ARBA00022777"/>
    </source>
</evidence>
<dbReference type="InterPro" id="IPR013783">
    <property type="entry name" value="Ig-like_fold"/>
</dbReference>
<keyword evidence="4" id="KW-0808">Transferase</keyword>
<keyword evidence="8" id="KW-0902">Two-component regulatory system</keyword>
<organism evidence="15 16">
    <name type="scientific">Flagellimonas hadalis</name>
    <dbReference type="NCBI Taxonomy" id="2597517"/>
    <lineage>
        <taxon>Bacteria</taxon>
        <taxon>Pseudomonadati</taxon>
        <taxon>Bacteroidota</taxon>
        <taxon>Flavobacteriia</taxon>
        <taxon>Flavobacteriales</taxon>
        <taxon>Flavobacteriaceae</taxon>
        <taxon>Flagellimonas</taxon>
    </lineage>
</organism>